<accession>A0A9W4HIQ9</accession>
<evidence type="ECO:0000313" key="2">
    <source>
        <dbReference type="Proteomes" id="UP001153461"/>
    </source>
</evidence>
<gene>
    <name evidence="1" type="ORF">PNAL_LOCUS2621</name>
</gene>
<organism evidence="1 2">
    <name type="scientific">Penicillium nalgiovense</name>
    <dbReference type="NCBI Taxonomy" id="60175"/>
    <lineage>
        <taxon>Eukaryota</taxon>
        <taxon>Fungi</taxon>
        <taxon>Dikarya</taxon>
        <taxon>Ascomycota</taxon>
        <taxon>Pezizomycotina</taxon>
        <taxon>Eurotiomycetes</taxon>
        <taxon>Eurotiomycetidae</taxon>
        <taxon>Eurotiales</taxon>
        <taxon>Aspergillaceae</taxon>
        <taxon>Penicillium</taxon>
    </lineage>
</organism>
<reference evidence="1" key="1">
    <citation type="submission" date="2021-07" db="EMBL/GenBank/DDBJ databases">
        <authorList>
            <person name="Branca A.L. A."/>
        </authorList>
    </citation>
    <scope>NUCLEOTIDE SEQUENCE</scope>
</reference>
<dbReference type="EMBL" id="CAJVNV010000084">
    <property type="protein sequence ID" value="CAG8027311.1"/>
    <property type="molecule type" value="Genomic_DNA"/>
</dbReference>
<dbReference type="OrthoDB" id="9996895at2759"/>
<protein>
    <submittedName>
        <fullName evidence="1">Uncharacterized protein</fullName>
    </submittedName>
</protein>
<dbReference type="Proteomes" id="UP001153461">
    <property type="component" value="Unassembled WGS sequence"/>
</dbReference>
<dbReference type="AlphaFoldDB" id="A0A9W4HIQ9"/>
<proteinExistence type="predicted"/>
<evidence type="ECO:0000313" key="1">
    <source>
        <dbReference type="EMBL" id="CAG8027311.1"/>
    </source>
</evidence>
<comment type="caution">
    <text evidence="1">The sequence shown here is derived from an EMBL/GenBank/DDBJ whole genome shotgun (WGS) entry which is preliminary data.</text>
</comment>
<sequence>MLVVLEREKLGRVLAKEQGQERFCWHCHRLFQKQQFKPLSNKDWRFVRYWHPELKEWICSMRYTNGQKYGCLGVTTTHLKAFKIRCEVCHVLYAKRWTTLGNTSLERINDSNLTLDRIICHNCYQKRSMSLHRKASRKDKGKAGIDGSGEIVLRIRATIHKLSGCLPGKSGQVKT</sequence>
<name>A0A9W4HIQ9_PENNA</name>